<feature type="compositionally biased region" description="Basic and acidic residues" evidence="1">
    <location>
        <begin position="13"/>
        <end position="34"/>
    </location>
</feature>
<evidence type="ECO:0000256" key="1">
    <source>
        <dbReference type="SAM" id="MobiDB-lite"/>
    </source>
</evidence>
<gene>
    <name evidence="2" type="ORF">LTR91_026562</name>
</gene>
<comment type="caution">
    <text evidence="2">The sequence shown here is derived from an EMBL/GenBank/DDBJ whole genome shotgun (WGS) entry which is preliminary data.</text>
</comment>
<name>A0AAN6GYW6_9PEZI</name>
<organism evidence="2 3">
    <name type="scientific">Friedmanniomyces endolithicus</name>
    <dbReference type="NCBI Taxonomy" id="329885"/>
    <lineage>
        <taxon>Eukaryota</taxon>
        <taxon>Fungi</taxon>
        <taxon>Dikarya</taxon>
        <taxon>Ascomycota</taxon>
        <taxon>Pezizomycotina</taxon>
        <taxon>Dothideomycetes</taxon>
        <taxon>Dothideomycetidae</taxon>
        <taxon>Mycosphaerellales</taxon>
        <taxon>Teratosphaeriaceae</taxon>
        <taxon>Friedmanniomyces</taxon>
    </lineage>
</organism>
<dbReference type="Proteomes" id="UP001175353">
    <property type="component" value="Unassembled WGS sequence"/>
</dbReference>
<protein>
    <submittedName>
        <fullName evidence="2">Uncharacterized protein</fullName>
    </submittedName>
</protein>
<evidence type="ECO:0000313" key="3">
    <source>
        <dbReference type="Proteomes" id="UP001175353"/>
    </source>
</evidence>
<accession>A0AAN6GYW6</accession>
<evidence type="ECO:0000313" key="2">
    <source>
        <dbReference type="EMBL" id="KAK0949312.1"/>
    </source>
</evidence>
<proteinExistence type="predicted"/>
<reference evidence="2" key="1">
    <citation type="submission" date="2023-06" db="EMBL/GenBank/DDBJ databases">
        <title>Black Yeasts Isolated from many extreme environments.</title>
        <authorList>
            <person name="Coleine C."/>
            <person name="Stajich J.E."/>
            <person name="Selbmann L."/>
        </authorList>
    </citation>
    <scope>NUCLEOTIDE SEQUENCE</scope>
    <source>
        <strain evidence="2">CCFEE 5200</strain>
    </source>
</reference>
<keyword evidence="3" id="KW-1185">Reference proteome</keyword>
<sequence>MDRKRGIAFIDRLRDGDSPNKSRRLDEHRAEHFGTRASNEGRSVPLETAQYAEALVAMQTLCKANCTVQDSYELDSVVSGTLRALFRAHTLNEMLTRIAEPTVDTAAESECEDFLNDIVNGDVTPVRNDPAFAG</sequence>
<dbReference type="EMBL" id="JAUJLE010001239">
    <property type="protein sequence ID" value="KAK0949312.1"/>
    <property type="molecule type" value="Genomic_DNA"/>
</dbReference>
<feature type="region of interest" description="Disordered" evidence="1">
    <location>
        <begin position="13"/>
        <end position="41"/>
    </location>
</feature>
<dbReference type="AlphaFoldDB" id="A0AAN6GYW6"/>